<dbReference type="EMBL" id="SNXW01000009">
    <property type="protein sequence ID" value="TDP81086.1"/>
    <property type="molecule type" value="Genomic_DNA"/>
</dbReference>
<reference evidence="3 4" key="1">
    <citation type="submission" date="2019-03" db="EMBL/GenBank/DDBJ databases">
        <title>Genomic Encyclopedia of Type Strains, Phase IV (KMG-IV): sequencing the most valuable type-strain genomes for metagenomic binning, comparative biology and taxonomic classification.</title>
        <authorList>
            <person name="Goeker M."/>
        </authorList>
    </citation>
    <scope>NUCLEOTIDE SEQUENCE [LARGE SCALE GENOMIC DNA]</scope>
    <source>
        <strain evidence="3 4">DSM 11901</strain>
    </source>
</reference>
<keyword evidence="4" id="KW-1185">Reference proteome</keyword>
<comment type="caution">
    <text evidence="3">The sequence shown here is derived from an EMBL/GenBank/DDBJ whole genome shotgun (WGS) entry which is preliminary data.</text>
</comment>
<dbReference type="PANTHER" id="PTHR37461:SF1">
    <property type="entry name" value="ANTI-SIGMA-K FACTOR RSKA"/>
    <property type="match status" value="1"/>
</dbReference>
<evidence type="ECO:0000256" key="1">
    <source>
        <dbReference type="SAM" id="MobiDB-lite"/>
    </source>
</evidence>
<dbReference type="GO" id="GO:0016989">
    <property type="term" value="F:sigma factor antagonist activity"/>
    <property type="evidence" value="ECO:0007669"/>
    <property type="project" value="TreeGrafter"/>
</dbReference>
<dbReference type="Pfam" id="PF10099">
    <property type="entry name" value="RskA_C"/>
    <property type="match status" value="1"/>
</dbReference>
<dbReference type="RefSeq" id="WP_133610676.1">
    <property type="nucleotide sequence ID" value="NZ_SNXW01000009.1"/>
</dbReference>
<proteinExistence type="predicted"/>
<dbReference type="AlphaFoldDB" id="A0A4R6R6A1"/>
<organism evidence="3 4">
    <name type="scientific">Aquabacterium commune</name>
    <dbReference type="NCBI Taxonomy" id="70586"/>
    <lineage>
        <taxon>Bacteria</taxon>
        <taxon>Pseudomonadati</taxon>
        <taxon>Pseudomonadota</taxon>
        <taxon>Betaproteobacteria</taxon>
        <taxon>Burkholderiales</taxon>
        <taxon>Aquabacterium</taxon>
    </lineage>
</organism>
<dbReference type="PANTHER" id="PTHR37461">
    <property type="entry name" value="ANTI-SIGMA-K FACTOR RSKA"/>
    <property type="match status" value="1"/>
</dbReference>
<accession>A0A4R6R6A1</accession>
<feature type="region of interest" description="Disordered" evidence="1">
    <location>
        <begin position="226"/>
        <end position="249"/>
    </location>
</feature>
<evidence type="ECO:0000313" key="3">
    <source>
        <dbReference type="EMBL" id="TDP81086.1"/>
    </source>
</evidence>
<dbReference type="InterPro" id="IPR051474">
    <property type="entry name" value="Anti-sigma-K/W_factor"/>
</dbReference>
<evidence type="ECO:0000313" key="4">
    <source>
        <dbReference type="Proteomes" id="UP000294593"/>
    </source>
</evidence>
<sequence>MDYSRPELADKLAAEYALGTLRGPARRRFENLLPAHPGLRRATTDWERRLETLTASTPAVAPPPRVWQGIQNRLFGAHDALQASGSQIGQMASDAARSVVRWWERLALWQGAAGMATAAAITLGVMLAQPVPVQPPIVVVMGAQSGAAGNGIQPASFVASVSGDGRSLVLKPLSEGQTVALNKALELWAVPAKGAPRSLGVVSQQNATTVLRTALLKDTAAFALTVEPPGGSPSGQPTGPIVSVGKLQL</sequence>
<gene>
    <name evidence="3" type="ORF">EV672_109129</name>
</gene>
<dbReference type="OrthoDB" id="8617430at2"/>
<feature type="domain" description="Anti-sigma K factor RskA C-terminal" evidence="2">
    <location>
        <begin position="112"/>
        <end position="241"/>
    </location>
</feature>
<dbReference type="InterPro" id="IPR018764">
    <property type="entry name" value="RskA_C"/>
</dbReference>
<name>A0A4R6R6A1_9BURK</name>
<dbReference type="Proteomes" id="UP000294593">
    <property type="component" value="Unassembled WGS sequence"/>
</dbReference>
<evidence type="ECO:0000259" key="2">
    <source>
        <dbReference type="Pfam" id="PF10099"/>
    </source>
</evidence>
<protein>
    <submittedName>
        <fullName evidence="3">Anti-sigma-K factor RskA</fullName>
    </submittedName>
</protein>
<dbReference type="GO" id="GO:0006417">
    <property type="term" value="P:regulation of translation"/>
    <property type="evidence" value="ECO:0007669"/>
    <property type="project" value="TreeGrafter"/>
</dbReference>
<dbReference type="GO" id="GO:0005886">
    <property type="term" value="C:plasma membrane"/>
    <property type="evidence" value="ECO:0007669"/>
    <property type="project" value="InterPro"/>
</dbReference>